<evidence type="ECO:0000313" key="3">
    <source>
        <dbReference type="EMBL" id="GLS62633.1"/>
    </source>
</evidence>
<reference evidence="2 4" key="3">
    <citation type="submission" date="2019-07" db="EMBL/GenBank/DDBJ databases">
        <title>Whole genome shotgun sequence of Methylobacterium oxalidis NBRC 107715.</title>
        <authorList>
            <person name="Hosoyama A."/>
            <person name="Uohara A."/>
            <person name="Ohji S."/>
            <person name="Ichikawa N."/>
        </authorList>
    </citation>
    <scope>NUCLEOTIDE SEQUENCE [LARGE SCALE GENOMIC DNA]</scope>
    <source>
        <strain evidence="2 4">NBRC 107715</strain>
    </source>
</reference>
<sequence length="231" mass="24182">MSGSDFLARWSRRKREALAPEARPEHAPEPAPQAVPGPAEAEAEAALTEEEIAALPSLDTLTAGTDLAPFLRKGVPVLLRNAALRRMWSLDPAIRDYVSEAREYAYDWNVAGGVPGTGPLLPGDDVKAMVGRIFGDVPDAEADPSPEPSAELAASEDAGALPEPEPSATDSQPLPEAPAALSTPIAVAEVAQPELLHEHAQAPAAPSGDASVRQNPESLTRVRRHGGAIPI</sequence>
<dbReference type="InterPro" id="IPR021735">
    <property type="entry name" value="DUF3306"/>
</dbReference>
<evidence type="ECO:0000256" key="1">
    <source>
        <dbReference type="SAM" id="MobiDB-lite"/>
    </source>
</evidence>
<dbReference type="OrthoDB" id="8100830at2"/>
<keyword evidence="5" id="KW-1185">Reference proteome</keyword>
<dbReference type="Proteomes" id="UP000321960">
    <property type="component" value="Unassembled WGS sequence"/>
</dbReference>
<reference evidence="5" key="2">
    <citation type="journal article" date="2019" name="Int. J. Syst. Evol. Microbiol.">
        <title>The Global Catalogue of Microorganisms (GCM) 10K type strain sequencing project: providing services to taxonomists for standard genome sequencing and annotation.</title>
        <authorList>
            <consortium name="The Broad Institute Genomics Platform"/>
            <consortium name="The Broad Institute Genome Sequencing Center for Infectious Disease"/>
            <person name="Wu L."/>
            <person name="Ma J."/>
        </authorList>
    </citation>
    <scope>NUCLEOTIDE SEQUENCE [LARGE SCALE GENOMIC DNA]</scope>
    <source>
        <strain evidence="5">NBRC 107715</strain>
    </source>
</reference>
<feature type="compositionally biased region" description="Basic and acidic residues" evidence="1">
    <location>
        <begin position="16"/>
        <end position="28"/>
    </location>
</feature>
<feature type="region of interest" description="Disordered" evidence="1">
    <location>
        <begin position="16"/>
        <end position="45"/>
    </location>
</feature>
<dbReference type="Pfam" id="PF11748">
    <property type="entry name" value="DUF3306"/>
    <property type="match status" value="1"/>
</dbReference>
<dbReference type="EMBL" id="BJZU01000079">
    <property type="protein sequence ID" value="GEP05784.1"/>
    <property type="molecule type" value="Genomic_DNA"/>
</dbReference>
<comment type="caution">
    <text evidence="2">The sequence shown here is derived from an EMBL/GenBank/DDBJ whole genome shotgun (WGS) entry which is preliminary data.</text>
</comment>
<feature type="region of interest" description="Disordered" evidence="1">
    <location>
        <begin position="137"/>
        <end position="231"/>
    </location>
</feature>
<feature type="compositionally biased region" description="Basic residues" evidence="1">
    <location>
        <begin position="221"/>
        <end position="231"/>
    </location>
</feature>
<organism evidence="2 4">
    <name type="scientific">Methylobacterium oxalidis</name>
    <dbReference type="NCBI Taxonomy" id="944322"/>
    <lineage>
        <taxon>Bacteria</taxon>
        <taxon>Pseudomonadati</taxon>
        <taxon>Pseudomonadota</taxon>
        <taxon>Alphaproteobacteria</taxon>
        <taxon>Hyphomicrobiales</taxon>
        <taxon>Methylobacteriaceae</taxon>
        <taxon>Methylobacterium</taxon>
    </lineage>
</organism>
<gene>
    <name evidence="3" type="ORF">GCM10007888_10140</name>
    <name evidence="2" type="ORF">MOX02_38220</name>
</gene>
<dbReference type="RefSeq" id="WP_147027328.1">
    <property type="nucleotide sequence ID" value="NZ_BJZU01000079.1"/>
</dbReference>
<protein>
    <recommendedName>
        <fullName evidence="6">DUF3306 domain-containing protein</fullName>
    </recommendedName>
</protein>
<name>A0A512J738_9HYPH</name>
<evidence type="ECO:0008006" key="6">
    <source>
        <dbReference type="Google" id="ProtNLM"/>
    </source>
</evidence>
<reference evidence="3" key="1">
    <citation type="journal article" date="2014" name="Int. J. Syst. Evol. Microbiol.">
        <title>Complete genome of a new Firmicutes species belonging to the dominant human colonic microbiota ('Ruminococcus bicirculans') reveals two chromosomes and a selective capacity to utilize plant glucans.</title>
        <authorList>
            <consortium name="NISC Comparative Sequencing Program"/>
            <person name="Wegmann U."/>
            <person name="Louis P."/>
            <person name="Goesmann A."/>
            <person name="Henrissat B."/>
            <person name="Duncan S.H."/>
            <person name="Flint H.J."/>
        </authorList>
    </citation>
    <scope>NUCLEOTIDE SEQUENCE</scope>
    <source>
        <strain evidence="3">NBRC 107715</strain>
    </source>
</reference>
<evidence type="ECO:0000313" key="5">
    <source>
        <dbReference type="Proteomes" id="UP001156856"/>
    </source>
</evidence>
<dbReference type="EMBL" id="BSPK01000016">
    <property type="protein sequence ID" value="GLS62633.1"/>
    <property type="molecule type" value="Genomic_DNA"/>
</dbReference>
<accession>A0A512J738</accession>
<proteinExistence type="predicted"/>
<dbReference type="Proteomes" id="UP001156856">
    <property type="component" value="Unassembled WGS sequence"/>
</dbReference>
<evidence type="ECO:0000313" key="2">
    <source>
        <dbReference type="EMBL" id="GEP05784.1"/>
    </source>
</evidence>
<evidence type="ECO:0000313" key="4">
    <source>
        <dbReference type="Proteomes" id="UP000321960"/>
    </source>
</evidence>
<dbReference type="AlphaFoldDB" id="A0A512J738"/>
<reference evidence="3" key="4">
    <citation type="submission" date="2023-01" db="EMBL/GenBank/DDBJ databases">
        <title>Draft genome sequence of Methylobacterium oxalidis strain NBRC 107715.</title>
        <authorList>
            <person name="Sun Q."/>
            <person name="Mori K."/>
        </authorList>
    </citation>
    <scope>NUCLEOTIDE SEQUENCE</scope>
    <source>
        <strain evidence="3">NBRC 107715</strain>
    </source>
</reference>